<organism evidence="2 3">
    <name type="scientific">Acer negundo</name>
    <name type="common">Box elder</name>
    <dbReference type="NCBI Taxonomy" id="4023"/>
    <lineage>
        <taxon>Eukaryota</taxon>
        <taxon>Viridiplantae</taxon>
        <taxon>Streptophyta</taxon>
        <taxon>Embryophyta</taxon>
        <taxon>Tracheophyta</taxon>
        <taxon>Spermatophyta</taxon>
        <taxon>Magnoliopsida</taxon>
        <taxon>eudicotyledons</taxon>
        <taxon>Gunneridae</taxon>
        <taxon>Pentapetalae</taxon>
        <taxon>rosids</taxon>
        <taxon>malvids</taxon>
        <taxon>Sapindales</taxon>
        <taxon>Sapindaceae</taxon>
        <taxon>Hippocastanoideae</taxon>
        <taxon>Acereae</taxon>
        <taxon>Acer</taxon>
    </lineage>
</organism>
<reference evidence="2" key="2">
    <citation type="submission" date="2023-02" db="EMBL/GenBank/DDBJ databases">
        <authorList>
            <person name="Swenson N.G."/>
            <person name="Wegrzyn J.L."/>
            <person name="Mcevoy S.L."/>
        </authorList>
    </citation>
    <scope>NUCLEOTIDE SEQUENCE</scope>
    <source>
        <strain evidence="2">91603</strain>
        <tissue evidence="2">Leaf</tissue>
    </source>
</reference>
<dbReference type="AlphaFoldDB" id="A0AAD5JJS9"/>
<feature type="domain" description="F-box associated beta-propeller type 1" evidence="1">
    <location>
        <begin position="12"/>
        <end position="197"/>
    </location>
</feature>
<evidence type="ECO:0000313" key="2">
    <source>
        <dbReference type="EMBL" id="KAI9194931.1"/>
    </source>
</evidence>
<evidence type="ECO:0000313" key="3">
    <source>
        <dbReference type="Proteomes" id="UP001064489"/>
    </source>
</evidence>
<comment type="caution">
    <text evidence="2">The sequence shown here is derived from an EMBL/GenBank/DDBJ whole genome shotgun (WGS) entry which is preliminary data.</text>
</comment>
<evidence type="ECO:0000259" key="1">
    <source>
        <dbReference type="Pfam" id="PF07734"/>
    </source>
</evidence>
<dbReference type="InterPro" id="IPR017451">
    <property type="entry name" value="F-box-assoc_interact_dom"/>
</dbReference>
<proteinExistence type="predicted"/>
<accession>A0AAD5JJS9</accession>
<dbReference type="Pfam" id="PF07734">
    <property type="entry name" value="FBA_1"/>
    <property type="match status" value="1"/>
</dbReference>
<gene>
    <name evidence="2" type="ORF">LWI28_010219</name>
</gene>
<dbReference type="NCBIfam" id="TIGR01640">
    <property type="entry name" value="F_box_assoc_1"/>
    <property type="match status" value="1"/>
</dbReference>
<dbReference type="InterPro" id="IPR006527">
    <property type="entry name" value="F-box-assoc_dom_typ1"/>
</dbReference>
<dbReference type="Proteomes" id="UP001064489">
    <property type="component" value="Chromosome 1"/>
</dbReference>
<keyword evidence="3" id="KW-1185">Reference proteome</keyword>
<reference evidence="2" key="1">
    <citation type="journal article" date="2022" name="Plant J.">
        <title>Strategies of tolerance reflected in two North American maple genomes.</title>
        <authorList>
            <person name="McEvoy S.L."/>
            <person name="Sezen U.U."/>
            <person name="Trouern-Trend A."/>
            <person name="McMahon S.M."/>
            <person name="Schaberg P.G."/>
            <person name="Yang J."/>
            <person name="Wegrzyn J.L."/>
            <person name="Swenson N.G."/>
        </authorList>
    </citation>
    <scope>NUCLEOTIDE SEQUENCE</scope>
    <source>
        <strain evidence="2">91603</strain>
    </source>
</reference>
<name>A0AAD5JJS9_ACENE</name>
<sequence>MRFADLNERPVRGRYSVDIYSQNSNSWQQKEILPWQICLILGYPQISDSYFGVLVNESLYWKIRYINNDKEIYAVLRFDTLNEKFDVILSPDNVYIHNIGVFKGHVCLVEYQRADSIDIWTREVGESQNWIKFMNLPPFERKSRFDELVPICSMKNDEILASLREMNNFLERWMKKEFLLYSPDVKTYKKIHISGTVKHFIGEITYTDTFVSP</sequence>
<protein>
    <recommendedName>
        <fullName evidence="1">F-box associated beta-propeller type 1 domain-containing protein</fullName>
    </recommendedName>
</protein>
<dbReference type="EMBL" id="JAJSOW010000003">
    <property type="protein sequence ID" value="KAI9194931.1"/>
    <property type="molecule type" value="Genomic_DNA"/>
</dbReference>